<feature type="signal peptide" evidence="5">
    <location>
        <begin position="1"/>
        <end position="23"/>
    </location>
</feature>
<gene>
    <name evidence="7" type="ORF">GGD90_002045</name>
</gene>
<evidence type="ECO:0000256" key="3">
    <source>
        <dbReference type="ARBA" id="ARBA00023237"/>
    </source>
</evidence>
<dbReference type="Gene3D" id="3.30.1330.60">
    <property type="entry name" value="OmpA-like domain"/>
    <property type="match status" value="1"/>
</dbReference>
<dbReference type="PANTHER" id="PTHR30329:SF21">
    <property type="entry name" value="LIPOPROTEIN YIAD-RELATED"/>
    <property type="match status" value="1"/>
</dbReference>
<proteinExistence type="predicted"/>
<evidence type="ECO:0000313" key="8">
    <source>
        <dbReference type="Proteomes" id="UP000587070"/>
    </source>
</evidence>
<comment type="subcellular location">
    <subcellularLocation>
        <location evidence="1">Cell outer membrane</location>
    </subcellularLocation>
</comment>
<feature type="domain" description="OmpA-like" evidence="6">
    <location>
        <begin position="96"/>
        <end position="224"/>
    </location>
</feature>
<keyword evidence="5" id="KW-0732">Signal</keyword>
<dbReference type="PRINTS" id="PR01021">
    <property type="entry name" value="OMPADOMAIN"/>
</dbReference>
<reference evidence="7 8" key="1">
    <citation type="submission" date="2020-08" db="EMBL/GenBank/DDBJ databases">
        <title>Genome sequencing of Purple Non-Sulfur Bacteria from various extreme environments.</title>
        <authorList>
            <person name="Mayer M."/>
        </authorList>
    </citation>
    <scope>NUCLEOTIDE SEQUENCE [LARGE SCALE GENOMIC DNA]</scope>
    <source>
        <strain evidence="7 8">2761</strain>
    </source>
</reference>
<feature type="chain" id="PRO_5032339559" evidence="5">
    <location>
        <begin position="24"/>
        <end position="225"/>
    </location>
</feature>
<protein>
    <submittedName>
        <fullName evidence="7">OOP family OmpA-OmpF porin</fullName>
    </submittedName>
</protein>
<keyword evidence="3" id="KW-0998">Cell outer membrane</keyword>
<evidence type="ECO:0000313" key="7">
    <source>
        <dbReference type="EMBL" id="MBB4247671.1"/>
    </source>
</evidence>
<dbReference type="OrthoDB" id="1149075at2"/>
<dbReference type="InterPro" id="IPR036737">
    <property type="entry name" value="OmpA-like_sf"/>
</dbReference>
<dbReference type="InterPro" id="IPR050330">
    <property type="entry name" value="Bact_OuterMem_StrucFunc"/>
</dbReference>
<keyword evidence="2 4" id="KW-0472">Membrane</keyword>
<evidence type="ECO:0000256" key="4">
    <source>
        <dbReference type="PROSITE-ProRule" id="PRU00473"/>
    </source>
</evidence>
<dbReference type="GO" id="GO:0009279">
    <property type="term" value="C:cell outer membrane"/>
    <property type="evidence" value="ECO:0007669"/>
    <property type="project" value="UniProtKB-SubCell"/>
</dbReference>
<evidence type="ECO:0000256" key="5">
    <source>
        <dbReference type="SAM" id="SignalP"/>
    </source>
</evidence>
<dbReference type="InterPro" id="IPR006664">
    <property type="entry name" value="OMP_bac"/>
</dbReference>
<dbReference type="Proteomes" id="UP000587070">
    <property type="component" value="Unassembled WGS sequence"/>
</dbReference>
<dbReference type="SUPFAM" id="SSF103088">
    <property type="entry name" value="OmpA-like"/>
    <property type="match status" value="1"/>
</dbReference>
<evidence type="ECO:0000256" key="1">
    <source>
        <dbReference type="ARBA" id="ARBA00004442"/>
    </source>
</evidence>
<sequence>MNNRILASLLLAAGFVLAGSAIAQTAVDRVYAVDSRNEVATSGFGLCWRTGYWTPAAAANDPAGCACDRDLTPKGVCEPAAAKAAPAAPAVAAAKKCDFTVALKDDQLFEFNKAVLRPAAMAALDRDVVGKLATCADVSLVVITGHTDRLGDQTYNQKLSEKRADVVKRYLLKQGVKEDVVDTMGAGKTQPVPGVSCNDSLPRKQLIECLAPNRRTVVEVKGPAK</sequence>
<evidence type="ECO:0000259" key="6">
    <source>
        <dbReference type="PROSITE" id="PS51123"/>
    </source>
</evidence>
<dbReference type="PANTHER" id="PTHR30329">
    <property type="entry name" value="STATOR ELEMENT OF FLAGELLAR MOTOR COMPLEX"/>
    <property type="match status" value="1"/>
</dbReference>
<dbReference type="CDD" id="cd07185">
    <property type="entry name" value="OmpA_C-like"/>
    <property type="match status" value="1"/>
</dbReference>
<dbReference type="AlphaFoldDB" id="A0A840G8C1"/>
<dbReference type="InterPro" id="IPR006665">
    <property type="entry name" value="OmpA-like"/>
</dbReference>
<comment type="caution">
    <text evidence="7">The sequence shown here is derived from an EMBL/GenBank/DDBJ whole genome shotgun (WGS) entry which is preliminary data.</text>
</comment>
<organism evidence="7 8">
    <name type="scientific">Rhodocyclus tenuis</name>
    <name type="common">Rhodospirillum tenue</name>
    <dbReference type="NCBI Taxonomy" id="1066"/>
    <lineage>
        <taxon>Bacteria</taxon>
        <taxon>Pseudomonadati</taxon>
        <taxon>Pseudomonadota</taxon>
        <taxon>Betaproteobacteria</taxon>
        <taxon>Rhodocyclales</taxon>
        <taxon>Rhodocyclaceae</taxon>
        <taxon>Rhodocyclus</taxon>
    </lineage>
</organism>
<name>A0A840G8C1_RHOTE</name>
<dbReference type="EMBL" id="JACIGE010000006">
    <property type="protein sequence ID" value="MBB4247671.1"/>
    <property type="molecule type" value="Genomic_DNA"/>
</dbReference>
<keyword evidence="8" id="KW-1185">Reference proteome</keyword>
<dbReference type="Pfam" id="PF00691">
    <property type="entry name" value="OmpA"/>
    <property type="match status" value="1"/>
</dbReference>
<evidence type="ECO:0000256" key="2">
    <source>
        <dbReference type="ARBA" id="ARBA00023136"/>
    </source>
</evidence>
<dbReference type="PROSITE" id="PS51123">
    <property type="entry name" value="OMPA_2"/>
    <property type="match status" value="1"/>
</dbReference>
<dbReference type="PRINTS" id="PR01023">
    <property type="entry name" value="NAFLGMOTY"/>
</dbReference>
<dbReference type="RefSeq" id="WP_153116469.1">
    <property type="nucleotide sequence ID" value="NZ_JACIGE010000006.1"/>
</dbReference>
<accession>A0A840G8C1</accession>